<dbReference type="AlphaFoldDB" id="A0A8J4WVM1"/>
<gene>
    <name evidence="6" type="ORF">PHET_08356</name>
</gene>
<feature type="compositionally biased region" description="Polar residues" evidence="5">
    <location>
        <begin position="644"/>
        <end position="655"/>
    </location>
</feature>
<feature type="compositionally biased region" description="Low complexity" evidence="5">
    <location>
        <begin position="527"/>
        <end position="538"/>
    </location>
</feature>
<dbReference type="PROSITE" id="PS01024">
    <property type="entry name" value="PR55_1"/>
    <property type="match status" value="1"/>
</dbReference>
<dbReference type="InterPro" id="IPR000009">
    <property type="entry name" value="PP2A_PR55"/>
</dbReference>
<dbReference type="InterPro" id="IPR001680">
    <property type="entry name" value="WD40_rpt"/>
</dbReference>
<feature type="region of interest" description="Disordered" evidence="5">
    <location>
        <begin position="640"/>
        <end position="705"/>
    </location>
</feature>
<feature type="compositionally biased region" description="Basic residues" evidence="5">
    <location>
        <begin position="497"/>
        <end position="506"/>
    </location>
</feature>
<evidence type="ECO:0000256" key="1">
    <source>
        <dbReference type="ARBA" id="ARBA00008259"/>
    </source>
</evidence>
<feature type="non-terminal residue" evidence="6">
    <location>
        <position position="1"/>
    </location>
</feature>
<dbReference type="InterPro" id="IPR036322">
    <property type="entry name" value="WD40_repeat_dom_sf"/>
</dbReference>
<feature type="compositionally biased region" description="Polar residues" evidence="5">
    <location>
        <begin position="676"/>
        <end position="704"/>
    </location>
</feature>
<organism evidence="6 7">
    <name type="scientific">Paragonimus heterotremus</name>
    <dbReference type="NCBI Taxonomy" id="100268"/>
    <lineage>
        <taxon>Eukaryota</taxon>
        <taxon>Metazoa</taxon>
        <taxon>Spiralia</taxon>
        <taxon>Lophotrochozoa</taxon>
        <taxon>Platyhelminthes</taxon>
        <taxon>Trematoda</taxon>
        <taxon>Digenea</taxon>
        <taxon>Plagiorchiida</taxon>
        <taxon>Troglotremata</taxon>
        <taxon>Troglotrematidae</taxon>
        <taxon>Paragonimus</taxon>
    </lineage>
</organism>
<reference evidence="6" key="1">
    <citation type="submission" date="2019-05" db="EMBL/GenBank/DDBJ databases">
        <title>Annotation for the trematode Paragonimus heterotremus.</title>
        <authorList>
            <person name="Choi Y.-J."/>
        </authorList>
    </citation>
    <scope>NUCLEOTIDE SEQUENCE</scope>
    <source>
        <strain evidence="6">LC</strain>
    </source>
</reference>
<feature type="compositionally biased region" description="Polar residues" evidence="5">
    <location>
        <begin position="512"/>
        <end position="521"/>
    </location>
</feature>
<dbReference type="SUPFAM" id="SSF50978">
    <property type="entry name" value="WD40 repeat-like"/>
    <property type="match status" value="1"/>
</dbReference>
<name>A0A8J4WVM1_9TREM</name>
<proteinExistence type="inferred from homology"/>
<feature type="region of interest" description="Disordered" evidence="5">
    <location>
        <begin position="447"/>
        <end position="539"/>
    </location>
</feature>
<feature type="compositionally biased region" description="Basic and acidic residues" evidence="5">
    <location>
        <begin position="480"/>
        <end position="489"/>
    </location>
</feature>
<dbReference type="EMBL" id="LUCH01004748">
    <property type="protein sequence ID" value="KAF5398677.1"/>
    <property type="molecule type" value="Genomic_DNA"/>
</dbReference>
<dbReference type="PRINTS" id="PR00600">
    <property type="entry name" value="PP2APR55"/>
</dbReference>
<evidence type="ECO:0000256" key="5">
    <source>
        <dbReference type="SAM" id="MobiDB-lite"/>
    </source>
</evidence>
<dbReference type="PANTHER" id="PTHR11871">
    <property type="entry name" value="PROTEIN PHOSPHATASE PP2A REGULATORY SUBUNIT B"/>
    <property type="match status" value="1"/>
</dbReference>
<sequence length="764" mass="85776">YLNCIFLISEPIKWCVSRIRGSPNGDFVEGDIFTCLEFNDSGELLAVGDKGGHVTVFKANEEREGLYDIYCAFTSHEPEFDYLKSLEIEEKINSINWLPKMTSAYHLLSANDKTVKLWRLSERRTEAYNFNTRDDEGVASLWISPDNQDSSVAGPPVPTLRSTAELRVPRFRRAAHLAIESRPRRVYANAHMYHINAISLNSDQETFLSADDLRINLWHLDVSDQSFMFEDPTLLQNLGFFADIIASLSDFRFAHSGQYLLARDYLTLKVWDIRMGDRPCELYPIHEPYRSQLCMLYENDAIFDKFLCSWSSDDRFITTGSYGNLYRAFDRHTGSDWLYDLSSSSNNSSDADLINSEPLVPMRFISPDDPVGSALGLTAIYVTAADSIVSLMEETSSSGCNSSGVSDIETASREFMDESTTDLSKIGDDRSFVLDPVSSTVDTAFHSDFRPISDDDPVSSTVDSDPLPTGSKRRKQTLTARHENKRESEPTPTERNFRRRHKRKHLLPASMVSKSGRNYSLANAGDTSNTSNTRTTVTPLHNSTVLPYDAQRVRERIERRCSCSRDSQTVLSQLHQVDCQHKLLHIAWHPQLMKMVAVSDNHLFLINGVSSTSESLDLVPTDSSDEEDINLEIHSLNGFHESRGTSSVGDVQTLSPPDARAIKRRRHRRQYKTKEPCSQSDNDSNPNIDNVSSSTSSVFHTPTSLRMPHRTSVSLVNILPNVTANQQNTLDSVSEGANILESSFCTENVSIPSLASNALQQAQV</sequence>
<dbReference type="GO" id="GO:0000159">
    <property type="term" value="C:protein phosphatase type 2A complex"/>
    <property type="evidence" value="ECO:0007669"/>
    <property type="project" value="UniProtKB-UniRule"/>
</dbReference>
<comment type="caution">
    <text evidence="6">The sequence shown here is derived from an EMBL/GenBank/DDBJ whole genome shotgun (WGS) entry which is preliminary data.</text>
</comment>
<evidence type="ECO:0000313" key="6">
    <source>
        <dbReference type="EMBL" id="KAF5398677.1"/>
    </source>
</evidence>
<dbReference type="Proteomes" id="UP000748531">
    <property type="component" value="Unassembled WGS sequence"/>
</dbReference>
<evidence type="ECO:0000256" key="2">
    <source>
        <dbReference type="ARBA" id="ARBA00022574"/>
    </source>
</evidence>
<keyword evidence="7" id="KW-1185">Reference proteome</keyword>
<comment type="similarity">
    <text evidence="1 4">Belongs to the phosphatase 2A regulatory subunit B family.</text>
</comment>
<keyword evidence="2 4" id="KW-0853">WD repeat</keyword>
<feature type="compositionally biased region" description="Basic residues" evidence="5">
    <location>
        <begin position="662"/>
        <end position="671"/>
    </location>
</feature>
<dbReference type="OrthoDB" id="6274823at2759"/>
<dbReference type="SMART" id="SM00320">
    <property type="entry name" value="WD40"/>
    <property type="match status" value="4"/>
</dbReference>
<evidence type="ECO:0000256" key="4">
    <source>
        <dbReference type="RuleBase" id="RU331113"/>
    </source>
</evidence>
<dbReference type="Gene3D" id="2.130.10.10">
    <property type="entry name" value="YVTN repeat-like/Quinoprotein amine dehydrogenase"/>
    <property type="match status" value="2"/>
</dbReference>
<dbReference type="GO" id="GO:0019888">
    <property type="term" value="F:protein phosphatase regulator activity"/>
    <property type="evidence" value="ECO:0007669"/>
    <property type="project" value="InterPro"/>
</dbReference>
<evidence type="ECO:0000313" key="7">
    <source>
        <dbReference type="Proteomes" id="UP000748531"/>
    </source>
</evidence>
<keyword evidence="3 4" id="KW-0677">Repeat</keyword>
<accession>A0A8J4WVM1</accession>
<evidence type="ECO:0000256" key="3">
    <source>
        <dbReference type="ARBA" id="ARBA00022737"/>
    </source>
</evidence>
<dbReference type="InterPro" id="IPR018067">
    <property type="entry name" value="PP2A_PR55_CS"/>
</dbReference>
<protein>
    <recommendedName>
        <fullName evidence="4">Serine/threonine-protein phosphatase 2A 55 kDa regulatory subunit B</fullName>
    </recommendedName>
</protein>
<dbReference type="InterPro" id="IPR015943">
    <property type="entry name" value="WD40/YVTN_repeat-like_dom_sf"/>
</dbReference>